<dbReference type="EC" id="1.1.99.29" evidence="5"/>
<dbReference type="Proteomes" id="UP000724874">
    <property type="component" value="Unassembled WGS sequence"/>
</dbReference>
<dbReference type="InterPro" id="IPR027424">
    <property type="entry name" value="Glucose_Oxidase_domain_2"/>
</dbReference>
<comment type="catalytic activity">
    <reaction evidence="15">
        <text>pyranose + acceptor = pyranos-3-ulose + reduced acceptor.</text>
        <dbReference type="EC" id="1.1.99.29"/>
    </reaction>
</comment>
<gene>
    <name evidence="20" type="ORF">CPB84DRAFT_1847284</name>
</gene>
<dbReference type="Gene3D" id="3.30.560.10">
    <property type="entry name" value="Glucose Oxidase, domain 3"/>
    <property type="match status" value="2"/>
</dbReference>
<name>A0A9P5TNC3_GYMJU</name>
<dbReference type="AlphaFoldDB" id="A0A9P5TNC3"/>
<reference evidence="20" key="1">
    <citation type="submission" date="2020-11" db="EMBL/GenBank/DDBJ databases">
        <authorList>
            <consortium name="DOE Joint Genome Institute"/>
            <person name="Ahrendt S."/>
            <person name="Riley R."/>
            <person name="Andreopoulos W."/>
            <person name="LaButti K."/>
            <person name="Pangilinan J."/>
            <person name="Ruiz-duenas F.J."/>
            <person name="Barrasa J.M."/>
            <person name="Sanchez-Garcia M."/>
            <person name="Camarero S."/>
            <person name="Miyauchi S."/>
            <person name="Serrano A."/>
            <person name="Linde D."/>
            <person name="Babiker R."/>
            <person name="Drula E."/>
            <person name="Ayuso-Fernandez I."/>
            <person name="Pacheco R."/>
            <person name="Padilla G."/>
            <person name="Ferreira P."/>
            <person name="Barriuso J."/>
            <person name="Kellner H."/>
            <person name="Castanera R."/>
            <person name="Alfaro M."/>
            <person name="Ramirez L."/>
            <person name="Pisabarro A.G."/>
            <person name="Kuo A."/>
            <person name="Tritt A."/>
            <person name="Lipzen A."/>
            <person name="He G."/>
            <person name="Yan M."/>
            <person name="Ng V."/>
            <person name="Cullen D."/>
            <person name="Martin F."/>
            <person name="Rosso M.-N."/>
            <person name="Henrissat B."/>
            <person name="Hibbett D."/>
            <person name="Martinez A.T."/>
            <person name="Grigoriev I.V."/>
        </authorList>
    </citation>
    <scope>NUCLEOTIDE SEQUENCE</scope>
    <source>
        <strain evidence="20">AH 44721</strain>
    </source>
</reference>
<evidence type="ECO:0000256" key="2">
    <source>
        <dbReference type="ARBA" id="ARBA00004613"/>
    </source>
</evidence>
<evidence type="ECO:0000256" key="11">
    <source>
        <dbReference type="ARBA" id="ARBA00023180"/>
    </source>
</evidence>
<dbReference type="SUPFAM" id="SSF54373">
    <property type="entry name" value="FAD-linked reductases, C-terminal domain"/>
    <property type="match status" value="1"/>
</dbReference>
<keyword evidence="9" id="KW-0274">FAD</keyword>
<dbReference type="SUPFAM" id="SSF51905">
    <property type="entry name" value="FAD/NAD(P)-binding domain"/>
    <property type="match status" value="1"/>
</dbReference>
<evidence type="ECO:0000259" key="19">
    <source>
        <dbReference type="Pfam" id="PF05199"/>
    </source>
</evidence>
<evidence type="ECO:0000256" key="16">
    <source>
        <dbReference type="ARBA" id="ARBA00034050"/>
    </source>
</evidence>
<evidence type="ECO:0000256" key="15">
    <source>
        <dbReference type="ARBA" id="ARBA00034029"/>
    </source>
</evidence>
<comment type="catalytic activity">
    <reaction evidence="17">
        <text>a pyranoside + acceptor = a pyranosid-3,4-diulose + reduced acceptor.</text>
        <dbReference type="EC" id="1.1.99.29"/>
    </reaction>
</comment>
<comment type="subcellular location">
    <subcellularLocation>
        <location evidence="2">Secreted</location>
    </subcellularLocation>
</comment>
<evidence type="ECO:0000256" key="6">
    <source>
        <dbReference type="ARBA" id="ARBA00022525"/>
    </source>
</evidence>
<organism evidence="20 21">
    <name type="scientific">Gymnopilus junonius</name>
    <name type="common">Spectacular rustgill mushroom</name>
    <name type="synonym">Gymnopilus spectabilis subsp. junonius</name>
    <dbReference type="NCBI Taxonomy" id="109634"/>
    <lineage>
        <taxon>Eukaryota</taxon>
        <taxon>Fungi</taxon>
        <taxon>Dikarya</taxon>
        <taxon>Basidiomycota</taxon>
        <taxon>Agaricomycotina</taxon>
        <taxon>Agaricomycetes</taxon>
        <taxon>Agaricomycetidae</taxon>
        <taxon>Agaricales</taxon>
        <taxon>Agaricineae</taxon>
        <taxon>Hymenogastraceae</taxon>
        <taxon>Gymnopilus</taxon>
    </lineage>
</organism>
<comment type="subunit">
    <text evidence="4">Monomer.</text>
</comment>
<dbReference type="GO" id="GO:0033718">
    <property type="term" value="F:pyranose dehydrogenase (acceptor) activity"/>
    <property type="evidence" value="ECO:0007669"/>
    <property type="project" value="UniProtKB-EC"/>
</dbReference>
<dbReference type="InterPro" id="IPR012132">
    <property type="entry name" value="GMC_OxRdtase"/>
</dbReference>
<dbReference type="InterPro" id="IPR000172">
    <property type="entry name" value="GMC_OxRdtase_N"/>
</dbReference>
<dbReference type="InterPro" id="IPR007867">
    <property type="entry name" value="GMC_OxRtase_C"/>
</dbReference>
<comment type="function">
    <text evidence="12">Catalyzes the single-oxidation or sequential double oxidation reaction of carbohydrates primarily at carbon-2 and/or carbon-3 with the concomitant reduction of the flavin. The enzyme exhibits a broad sugar substrate specificity, oxidizing different aldopyranoses to the corresponding C-1, C-2, C-3 or C-1,2, C-2,3 and C-3,4 (di)dehydro sugars with substrate-specific regioselectivity. Accepts only a narrow range of electron acceptors such as substituted benzoquinones and complexed metal ions and reacts extremely slowly with O(2) as acceptor. May play a role in the natural recycling of plant matter by oxidizing all major monosaccharides in lignocellulose and by reducing quinone compounds or reactive radical species generated during lignin depolymerization.</text>
</comment>
<dbReference type="Gene3D" id="3.50.50.60">
    <property type="entry name" value="FAD/NAD(P)-binding domain"/>
    <property type="match status" value="2"/>
</dbReference>
<evidence type="ECO:0000256" key="5">
    <source>
        <dbReference type="ARBA" id="ARBA00013177"/>
    </source>
</evidence>
<feature type="domain" description="Glucose-methanol-choline oxidoreductase C-terminal" evidence="19">
    <location>
        <begin position="254"/>
        <end position="376"/>
    </location>
</feature>
<evidence type="ECO:0000256" key="8">
    <source>
        <dbReference type="ARBA" id="ARBA00022729"/>
    </source>
</evidence>
<keyword evidence="7" id="KW-0285">Flavoprotein</keyword>
<comment type="catalytic activity">
    <reaction evidence="16">
        <text>a pyranoside + acceptor = a pyranosid-3-ulose + reduced acceptor.</text>
        <dbReference type="EC" id="1.1.99.29"/>
    </reaction>
</comment>
<comment type="catalytic activity">
    <reaction evidence="14">
        <text>pyranose + acceptor = pyranos-2,3-diulose + reduced acceptor.</text>
        <dbReference type="EC" id="1.1.99.29"/>
    </reaction>
</comment>
<comment type="cofactor">
    <cofactor evidence="1">
        <name>FAD</name>
        <dbReference type="ChEBI" id="CHEBI:57692"/>
    </cofactor>
</comment>
<feature type="domain" description="Glucose-methanol-choline oxidoreductase N-terminal" evidence="18">
    <location>
        <begin position="41"/>
        <end position="193"/>
    </location>
</feature>
<dbReference type="Pfam" id="PF00732">
    <property type="entry name" value="GMC_oxred_N"/>
    <property type="match status" value="1"/>
</dbReference>
<protein>
    <recommendedName>
        <fullName evidence="5">pyranose dehydrogenase (acceptor)</fullName>
        <ecNumber evidence="5">1.1.99.29</ecNumber>
    </recommendedName>
</protein>
<dbReference type="OrthoDB" id="269227at2759"/>
<evidence type="ECO:0000256" key="14">
    <source>
        <dbReference type="ARBA" id="ARBA00034010"/>
    </source>
</evidence>
<evidence type="ECO:0000259" key="18">
    <source>
        <dbReference type="Pfam" id="PF00732"/>
    </source>
</evidence>
<keyword evidence="21" id="KW-1185">Reference proteome</keyword>
<evidence type="ECO:0000256" key="13">
    <source>
        <dbReference type="ARBA" id="ARBA00033986"/>
    </source>
</evidence>
<dbReference type="Gene3D" id="4.10.450.10">
    <property type="entry name" value="Glucose Oxidase, domain 2"/>
    <property type="match status" value="1"/>
</dbReference>
<evidence type="ECO:0000313" key="20">
    <source>
        <dbReference type="EMBL" id="KAF8900502.1"/>
    </source>
</evidence>
<keyword evidence="6" id="KW-0964">Secreted</keyword>
<evidence type="ECO:0000256" key="4">
    <source>
        <dbReference type="ARBA" id="ARBA00011245"/>
    </source>
</evidence>
<dbReference type="InterPro" id="IPR036188">
    <property type="entry name" value="FAD/NAD-bd_sf"/>
</dbReference>
<dbReference type="PANTHER" id="PTHR11552:SF201">
    <property type="entry name" value="GLUCOSE-METHANOL-CHOLINE OXIDOREDUCTASE N-TERMINAL DOMAIN-CONTAINING PROTEIN"/>
    <property type="match status" value="1"/>
</dbReference>
<evidence type="ECO:0000256" key="10">
    <source>
        <dbReference type="ARBA" id="ARBA00023002"/>
    </source>
</evidence>
<proteinExistence type="inferred from homology"/>
<evidence type="ECO:0000256" key="17">
    <source>
        <dbReference type="ARBA" id="ARBA00034059"/>
    </source>
</evidence>
<evidence type="ECO:0000256" key="3">
    <source>
        <dbReference type="ARBA" id="ARBA00010790"/>
    </source>
</evidence>
<comment type="caution">
    <text evidence="20">The sequence shown here is derived from an EMBL/GenBank/DDBJ whole genome shotgun (WGS) entry which is preliminary data.</text>
</comment>
<keyword evidence="11" id="KW-0325">Glycoprotein</keyword>
<comment type="catalytic activity">
    <reaction evidence="13">
        <text>pyranose + acceptor = pyranos-2-ulose + reduced acceptor.</text>
        <dbReference type="EC" id="1.1.99.29"/>
    </reaction>
</comment>
<dbReference type="PANTHER" id="PTHR11552">
    <property type="entry name" value="GLUCOSE-METHANOL-CHOLINE GMC OXIDOREDUCTASE"/>
    <property type="match status" value="1"/>
</dbReference>
<accession>A0A9P5TNC3</accession>
<evidence type="ECO:0000256" key="9">
    <source>
        <dbReference type="ARBA" id="ARBA00022827"/>
    </source>
</evidence>
<keyword evidence="10" id="KW-0560">Oxidoreductase</keyword>
<dbReference type="Pfam" id="PF05199">
    <property type="entry name" value="GMC_oxred_C"/>
    <property type="match status" value="1"/>
</dbReference>
<evidence type="ECO:0000313" key="21">
    <source>
        <dbReference type="Proteomes" id="UP000724874"/>
    </source>
</evidence>
<evidence type="ECO:0000256" key="7">
    <source>
        <dbReference type="ARBA" id="ARBA00022630"/>
    </source>
</evidence>
<evidence type="ECO:0000256" key="12">
    <source>
        <dbReference type="ARBA" id="ARBA00024699"/>
    </source>
</evidence>
<comment type="similarity">
    <text evidence="3">Belongs to the GMC oxidoreductase family.</text>
</comment>
<dbReference type="GO" id="GO:0050660">
    <property type="term" value="F:flavin adenine dinucleotide binding"/>
    <property type="evidence" value="ECO:0007669"/>
    <property type="project" value="InterPro"/>
</dbReference>
<keyword evidence="8" id="KW-0732">Signal</keyword>
<dbReference type="GO" id="GO:0005576">
    <property type="term" value="C:extracellular region"/>
    <property type="evidence" value="ECO:0007669"/>
    <property type="project" value="UniProtKB-SubCell"/>
</dbReference>
<evidence type="ECO:0000256" key="1">
    <source>
        <dbReference type="ARBA" id="ARBA00001974"/>
    </source>
</evidence>
<sequence>MPKKGIHANLPVIEQMDLYPYAFTNESCRKSGPIQVTIPPHVHTTDKLFQEMMINMGLKPIKDPYRGNVNRTWIATSSLDPKTWTQSYSAISYLLPNIKHPNPTVLTSTLISWIIFYGSEGNENQTAMAVEFIHNYKKYRVNINKEVLLSTGSIESPHILELSGIHQPKVLSKIGVDLIVDFPGVGENMQDHTLVTIPFELLPDHESLELLLDPEYAAKAKELHARTAWFPLPASGFEGTSKLADNFEAEHAETKDPTVSPSCNLHYFENKAVKFARRMKEVEPWKSGTVKEAYPGPKCVTDDDLQEVIKDYVGTIFRALSLLYTAGSCSMLPREKRGVVDPKLKVYGMTNLRVTDISIIPLHIAAHTQAFAYVVGEKVADIIKAENMARN</sequence>
<dbReference type="EMBL" id="JADNYJ010000047">
    <property type="protein sequence ID" value="KAF8900502.1"/>
    <property type="molecule type" value="Genomic_DNA"/>
</dbReference>